<proteinExistence type="inferred from homology"/>
<dbReference type="GO" id="GO:0048039">
    <property type="term" value="F:ubiquinone binding"/>
    <property type="evidence" value="ECO:0007669"/>
    <property type="project" value="InterPro"/>
</dbReference>
<dbReference type="InterPro" id="IPR023393">
    <property type="entry name" value="START-like_dom_sf"/>
</dbReference>
<dbReference type="EMBL" id="QGLE01000001">
    <property type="protein sequence ID" value="PWR25879.1"/>
    <property type="molecule type" value="Genomic_DNA"/>
</dbReference>
<reference evidence="3 4" key="1">
    <citation type="submission" date="2018-05" db="EMBL/GenBank/DDBJ databases">
        <title>Zavarzinia sp. HR-AS.</title>
        <authorList>
            <person name="Lee Y."/>
            <person name="Jeon C.O."/>
        </authorList>
    </citation>
    <scope>NUCLEOTIDE SEQUENCE [LARGE SCALE GENOMIC DNA]</scope>
    <source>
        <strain evidence="3 4">HR-AS</strain>
    </source>
</reference>
<dbReference type="InterPro" id="IPR005031">
    <property type="entry name" value="COQ10_START"/>
</dbReference>
<evidence type="ECO:0000259" key="2">
    <source>
        <dbReference type="Pfam" id="PF03364"/>
    </source>
</evidence>
<dbReference type="Gene3D" id="3.30.530.20">
    <property type="match status" value="1"/>
</dbReference>
<dbReference type="PANTHER" id="PTHR12901:SF10">
    <property type="entry name" value="COENZYME Q-BINDING PROTEIN COQ10, MITOCHONDRIAL"/>
    <property type="match status" value="1"/>
</dbReference>
<feature type="domain" description="Coenzyme Q-binding protein COQ10 START" evidence="2">
    <location>
        <begin position="10"/>
        <end position="137"/>
    </location>
</feature>
<dbReference type="GO" id="GO:0045333">
    <property type="term" value="P:cellular respiration"/>
    <property type="evidence" value="ECO:0007669"/>
    <property type="project" value="InterPro"/>
</dbReference>
<gene>
    <name evidence="3" type="ORF">DKG74_02710</name>
</gene>
<dbReference type="RefSeq" id="WP_109902305.1">
    <property type="nucleotide sequence ID" value="NZ_QGLE01000001.1"/>
</dbReference>
<keyword evidence="4" id="KW-1185">Reference proteome</keyword>
<organism evidence="3 4">
    <name type="scientific">Zavarzinia aquatilis</name>
    <dbReference type="NCBI Taxonomy" id="2211142"/>
    <lineage>
        <taxon>Bacteria</taxon>
        <taxon>Pseudomonadati</taxon>
        <taxon>Pseudomonadota</taxon>
        <taxon>Alphaproteobacteria</taxon>
        <taxon>Rhodospirillales</taxon>
        <taxon>Zavarziniaceae</taxon>
        <taxon>Zavarzinia</taxon>
    </lineage>
</organism>
<evidence type="ECO:0000313" key="4">
    <source>
        <dbReference type="Proteomes" id="UP000245461"/>
    </source>
</evidence>
<dbReference type="PANTHER" id="PTHR12901">
    <property type="entry name" value="SPERM PROTEIN HOMOLOG"/>
    <property type="match status" value="1"/>
</dbReference>
<accession>A0A317EG99</accession>
<sequence>MPRYTEVKTLPYSAAQLFDLVADIGRYPEFLPWCVGARIRARGDTLIIADLMIGYKAFRERFTSAVSLMPPDNIDVTFTEGPFAYLKNHWRFLPTPDGSPGCVIDFLVDFEFKNKVYQQVIGGVFEDAARRMVAAFETRAHALYGDAGAAA</sequence>
<dbReference type="InterPro" id="IPR044996">
    <property type="entry name" value="COQ10-like"/>
</dbReference>
<evidence type="ECO:0000313" key="3">
    <source>
        <dbReference type="EMBL" id="PWR25879.1"/>
    </source>
</evidence>
<comment type="similarity">
    <text evidence="1">Belongs to the ribosome association toxin RatA family.</text>
</comment>
<dbReference type="AlphaFoldDB" id="A0A317EG99"/>
<dbReference type="SUPFAM" id="SSF55961">
    <property type="entry name" value="Bet v1-like"/>
    <property type="match status" value="1"/>
</dbReference>
<dbReference type="CDD" id="cd07813">
    <property type="entry name" value="COQ10p_like"/>
    <property type="match status" value="1"/>
</dbReference>
<dbReference type="Pfam" id="PF03364">
    <property type="entry name" value="Polyketide_cyc"/>
    <property type="match status" value="1"/>
</dbReference>
<comment type="caution">
    <text evidence="3">The sequence shown here is derived from an EMBL/GenBank/DDBJ whole genome shotgun (WGS) entry which is preliminary data.</text>
</comment>
<keyword evidence="3" id="KW-0830">Ubiquinone</keyword>
<protein>
    <submittedName>
        <fullName evidence="3">Ubiquinone-binding protein</fullName>
    </submittedName>
</protein>
<dbReference type="Proteomes" id="UP000245461">
    <property type="component" value="Unassembled WGS sequence"/>
</dbReference>
<evidence type="ECO:0000256" key="1">
    <source>
        <dbReference type="ARBA" id="ARBA00008918"/>
    </source>
</evidence>
<dbReference type="OrthoDB" id="9804759at2"/>
<name>A0A317EG99_9PROT</name>